<dbReference type="InterPro" id="IPR052021">
    <property type="entry name" value="Type-I_RS_S_subunit"/>
</dbReference>
<accession>Q817S3</accession>
<dbReference type="GO" id="GO:0003677">
    <property type="term" value="F:DNA binding"/>
    <property type="evidence" value="ECO:0007669"/>
    <property type="project" value="UniProtKB-KW"/>
</dbReference>
<dbReference type="SUPFAM" id="SSF116734">
    <property type="entry name" value="DNA methylase specificity domain"/>
    <property type="match status" value="2"/>
</dbReference>
<name>Q817S3_BACCR</name>
<dbReference type="InterPro" id="IPR000055">
    <property type="entry name" value="Restrct_endonuc_typeI_TRD"/>
</dbReference>
<keyword evidence="2" id="KW-0680">Restriction system</keyword>
<dbReference type="Proteomes" id="UP000001417">
    <property type="component" value="Chromosome"/>
</dbReference>
<dbReference type="HOGENOM" id="CLU_021095_0_0_9"/>
<gene>
    <name evidence="6" type="ordered locus">BC_4458</name>
</gene>
<dbReference type="PANTHER" id="PTHR30408">
    <property type="entry name" value="TYPE-1 RESTRICTION ENZYME ECOKI SPECIFICITY PROTEIN"/>
    <property type="match status" value="1"/>
</dbReference>
<reference evidence="6 7" key="1">
    <citation type="journal article" date="2003" name="Nature">
        <title>Genome sequence of Bacillus cereus and comparative analysis with Bacillus anthracis.</title>
        <authorList>
            <person name="Ivanova N."/>
            <person name="Sorokin A."/>
            <person name="Anderson I."/>
            <person name="Galleron N."/>
            <person name="Candelon B."/>
            <person name="Kapatral V."/>
            <person name="Bhattacharyya A."/>
            <person name="Reznik G."/>
            <person name="Mikhailova N."/>
            <person name="Lapidus A."/>
            <person name="Chu L."/>
            <person name="Mazur M."/>
            <person name="Goltsman E."/>
            <person name="Larsen N."/>
            <person name="D'Souza M."/>
            <person name="Walunas T."/>
            <person name="Grechkin Y."/>
            <person name="Pusch G."/>
            <person name="Haselkorn R."/>
            <person name="Fonstein M."/>
            <person name="Ehrlich S.D."/>
            <person name="Overbeek R."/>
            <person name="Kyrpides N."/>
        </authorList>
    </citation>
    <scope>NUCLEOTIDE SEQUENCE [LARGE SCALE GENOMIC DNA]</scope>
    <source>
        <strain evidence="7">ATCC 14579 / DSM 31 / CCUG 7414 / JCM 2152 / NBRC 15305 / NCIMB 9373 / NCTC 2599 / NRRL B-3711</strain>
    </source>
</reference>
<feature type="domain" description="Type I restriction modification DNA specificity" evidence="5">
    <location>
        <begin position="224"/>
        <end position="402"/>
    </location>
</feature>
<dbReference type="AlphaFoldDB" id="Q817S3"/>
<dbReference type="GeneID" id="99620726"/>
<dbReference type="InterPro" id="IPR044946">
    <property type="entry name" value="Restrct_endonuc_typeI_TRD_sf"/>
</dbReference>
<dbReference type="RefSeq" id="WP_000794333.1">
    <property type="nucleotide sequence ID" value="NC_004722.1"/>
</dbReference>
<keyword evidence="7" id="KW-1185">Reference proteome</keyword>
<dbReference type="GO" id="GO:0009307">
    <property type="term" value="P:DNA restriction-modification system"/>
    <property type="evidence" value="ECO:0007669"/>
    <property type="project" value="UniProtKB-KW"/>
</dbReference>
<dbReference type="PANTHER" id="PTHR30408:SF12">
    <property type="entry name" value="TYPE I RESTRICTION ENZYME MJAVIII SPECIFICITY SUBUNIT"/>
    <property type="match status" value="1"/>
</dbReference>
<proteinExistence type="inferred from homology"/>
<evidence type="ECO:0000256" key="4">
    <source>
        <dbReference type="SAM" id="Coils"/>
    </source>
</evidence>
<keyword evidence="3" id="KW-0238">DNA-binding</keyword>
<dbReference type="EMBL" id="AE016877">
    <property type="protein sequence ID" value="AAP11371.1"/>
    <property type="molecule type" value="Genomic_DNA"/>
</dbReference>
<keyword evidence="4" id="KW-0175">Coiled coil</keyword>
<evidence type="ECO:0000313" key="7">
    <source>
        <dbReference type="Proteomes" id="UP000001417"/>
    </source>
</evidence>
<sequence>MKNNHIPEIRFAGFTGNWGKKPLTELVERVTRKNKKGESRLPLTISAQYGLVDQETYFNKTVASTNLEGYYLLYKGEFAYNKSYSNGYPYGAIKRLEKHDKGVLSSLYICFRPLNYSVSSDFLTHYFESAVWHKEVSMISVEGARNHGLLNISVSDFFETLHLIPNLVEQTQIGNFLKQLDDMIALHQQELTTLKQTKKGFLQKMFPKEGESVPEVRFPGFTGDWEQRKLESIYEKIRNAFVGTATPYYVEDGHFYLESNNVKDGQINRNTEVFINDEFYEKQKNNWLHTGDLVMVQSGHVGHTAVIPEELDNTAAHALIMFSNYREKADPYFLNYQFQTHKSKKKLNNITTGNTIKHILASEMKKFLVDIPKYEEQKMIGNFFKQLDDAIALHQRELDALKETKKAFLQKMFA</sequence>
<evidence type="ECO:0000256" key="3">
    <source>
        <dbReference type="ARBA" id="ARBA00023125"/>
    </source>
</evidence>
<dbReference type="SMR" id="Q817S3"/>
<organism evidence="6 7">
    <name type="scientific">Bacillus cereus (strain ATCC 14579 / DSM 31 / CCUG 7414 / JCM 2152 / NBRC 15305 / NCIMB 9373 / NCTC 2599 / NRRL B-3711)</name>
    <dbReference type="NCBI Taxonomy" id="226900"/>
    <lineage>
        <taxon>Bacteria</taxon>
        <taxon>Bacillati</taxon>
        <taxon>Bacillota</taxon>
        <taxon>Bacilli</taxon>
        <taxon>Bacillales</taxon>
        <taxon>Bacillaceae</taxon>
        <taxon>Bacillus</taxon>
        <taxon>Bacillus cereus group</taxon>
    </lineage>
</organism>
<dbReference type="Gene3D" id="1.10.287.1120">
    <property type="entry name" value="Bipartite methylase S protein"/>
    <property type="match status" value="1"/>
</dbReference>
<dbReference type="PATRIC" id="fig|226900.8.peg.4609"/>
<feature type="coiled-coil region" evidence="4">
    <location>
        <begin position="384"/>
        <end position="411"/>
    </location>
</feature>
<comment type="similarity">
    <text evidence="1">Belongs to the type-I restriction system S methylase family.</text>
</comment>
<dbReference type="Pfam" id="PF01420">
    <property type="entry name" value="Methylase_S"/>
    <property type="match status" value="1"/>
</dbReference>
<evidence type="ECO:0000256" key="2">
    <source>
        <dbReference type="ARBA" id="ARBA00022747"/>
    </source>
</evidence>
<evidence type="ECO:0000256" key="1">
    <source>
        <dbReference type="ARBA" id="ARBA00010923"/>
    </source>
</evidence>
<evidence type="ECO:0000313" key="6">
    <source>
        <dbReference type="EMBL" id="AAP11371.1"/>
    </source>
</evidence>
<dbReference type="KEGG" id="bce:BC4458"/>
<dbReference type="Gene3D" id="3.90.220.20">
    <property type="entry name" value="DNA methylase specificity domains"/>
    <property type="match status" value="2"/>
</dbReference>
<dbReference type="REBASE" id="7129">
    <property type="entry name" value="S.Bce14579ORF4459P"/>
</dbReference>
<protein>
    <submittedName>
        <fullName evidence="6">Type I restriction-modification system specificity subunit</fullName>
    </submittedName>
</protein>
<evidence type="ECO:0000259" key="5">
    <source>
        <dbReference type="Pfam" id="PF01420"/>
    </source>
</evidence>
<dbReference type="OrthoDB" id="9795776at2"/>